<dbReference type="InterPro" id="IPR050204">
    <property type="entry name" value="AraC_XylS_family_regulators"/>
</dbReference>
<feature type="domain" description="HTH araC/xylS-type" evidence="4">
    <location>
        <begin position="216"/>
        <end position="317"/>
    </location>
</feature>
<dbReference type="PRINTS" id="PR00032">
    <property type="entry name" value="HTHARAC"/>
</dbReference>
<dbReference type="PROSITE" id="PS01124">
    <property type="entry name" value="HTH_ARAC_FAMILY_2"/>
    <property type="match status" value="1"/>
</dbReference>
<comment type="caution">
    <text evidence="5">The sequence shown here is derived from an EMBL/GenBank/DDBJ whole genome shotgun (WGS) entry which is preliminary data.</text>
</comment>
<keyword evidence="2" id="KW-0238">DNA-binding</keyword>
<dbReference type="InterPro" id="IPR018060">
    <property type="entry name" value="HTH_AraC"/>
</dbReference>
<dbReference type="Proteomes" id="UP001500603">
    <property type="component" value="Unassembled WGS sequence"/>
</dbReference>
<dbReference type="InterPro" id="IPR020449">
    <property type="entry name" value="Tscrpt_reg_AraC-type_HTH"/>
</dbReference>
<keyword evidence="1" id="KW-0805">Transcription regulation</keyword>
<gene>
    <name evidence="5" type="ORF">GCM10023318_47920</name>
</gene>
<evidence type="ECO:0000256" key="1">
    <source>
        <dbReference type="ARBA" id="ARBA00023015"/>
    </source>
</evidence>
<organism evidence="5 6">
    <name type="scientific">Nocardia callitridis</name>
    <dbReference type="NCBI Taxonomy" id="648753"/>
    <lineage>
        <taxon>Bacteria</taxon>
        <taxon>Bacillati</taxon>
        <taxon>Actinomycetota</taxon>
        <taxon>Actinomycetes</taxon>
        <taxon>Mycobacteriales</taxon>
        <taxon>Nocardiaceae</taxon>
        <taxon>Nocardia</taxon>
    </lineage>
</organism>
<accession>A0ABP9KPQ7</accession>
<dbReference type="InterPro" id="IPR009057">
    <property type="entry name" value="Homeodomain-like_sf"/>
</dbReference>
<evidence type="ECO:0000256" key="2">
    <source>
        <dbReference type="ARBA" id="ARBA00023125"/>
    </source>
</evidence>
<keyword evidence="3" id="KW-0804">Transcription</keyword>
<keyword evidence="6" id="KW-1185">Reference proteome</keyword>
<dbReference type="PANTHER" id="PTHR46796:SF6">
    <property type="entry name" value="ARAC SUBFAMILY"/>
    <property type="match status" value="1"/>
</dbReference>
<evidence type="ECO:0000256" key="3">
    <source>
        <dbReference type="ARBA" id="ARBA00023163"/>
    </source>
</evidence>
<reference evidence="6" key="1">
    <citation type="journal article" date="2019" name="Int. J. Syst. Evol. Microbiol.">
        <title>The Global Catalogue of Microorganisms (GCM) 10K type strain sequencing project: providing services to taxonomists for standard genome sequencing and annotation.</title>
        <authorList>
            <consortium name="The Broad Institute Genomics Platform"/>
            <consortium name="The Broad Institute Genome Sequencing Center for Infectious Disease"/>
            <person name="Wu L."/>
            <person name="Ma J."/>
        </authorList>
    </citation>
    <scope>NUCLEOTIDE SEQUENCE [LARGE SCALE GENOMIC DNA]</scope>
    <source>
        <strain evidence="6">JCM 18298</strain>
    </source>
</reference>
<proteinExistence type="predicted"/>
<dbReference type="SMART" id="SM00342">
    <property type="entry name" value="HTH_ARAC"/>
    <property type="match status" value="1"/>
</dbReference>
<sequence>MVAQGVDLMETATTRTVAAHECADYWSDQIGSFHLRRMGYAYLREHGFQGRAILRRTGNYQLVGWRADAVTYYRTARHVRADPDDDFRLIMPTTGQVIVSQGDEHVSMPRGVGGLVTIDQPFAFAQVDGTEGLTMTIPRTEVAHRLNRATPPTPMLDFTTGLGRVIADLAISLTEESETLSRHQFDAVSGRLVDLLCMHIVGDHPTEQGHLDEVESLVRQYIRAHAYDPDLCGESVARALGWSLRQIQLALQHSGTTPRELIKEERLQLAYTRLRGSAYERWSISAIALGVGFSSASAFSTSFRRRFGASPREIRYS</sequence>
<dbReference type="PANTHER" id="PTHR46796">
    <property type="entry name" value="HTH-TYPE TRANSCRIPTIONAL ACTIVATOR RHAS-RELATED"/>
    <property type="match status" value="1"/>
</dbReference>
<name>A0ABP9KPQ7_9NOCA</name>
<evidence type="ECO:0000313" key="5">
    <source>
        <dbReference type="EMBL" id="GAA5063299.1"/>
    </source>
</evidence>
<dbReference type="EMBL" id="BAABJM010000005">
    <property type="protein sequence ID" value="GAA5063299.1"/>
    <property type="molecule type" value="Genomic_DNA"/>
</dbReference>
<evidence type="ECO:0000259" key="4">
    <source>
        <dbReference type="PROSITE" id="PS01124"/>
    </source>
</evidence>
<dbReference type="Pfam" id="PF14525">
    <property type="entry name" value="AraC_binding_2"/>
    <property type="match status" value="1"/>
</dbReference>
<dbReference type="InterPro" id="IPR035418">
    <property type="entry name" value="AraC-bd_2"/>
</dbReference>
<dbReference type="Pfam" id="PF12833">
    <property type="entry name" value="HTH_18"/>
    <property type="match status" value="1"/>
</dbReference>
<protein>
    <submittedName>
        <fullName evidence="5">Helix-turn-helix domain-containing protein</fullName>
    </submittedName>
</protein>
<evidence type="ECO:0000313" key="6">
    <source>
        <dbReference type="Proteomes" id="UP001500603"/>
    </source>
</evidence>
<dbReference type="SUPFAM" id="SSF46689">
    <property type="entry name" value="Homeodomain-like"/>
    <property type="match status" value="1"/>
</dbReference>
<dbReference type="Gene3D" id="1.10.10.60">
    <property type="entry name" value="Homeodomain-like"/>
    <property type="match status" value="1"/>
</dbReference>